<dbReference type="Pfam" id="PF00561">
    <property type="entry name" value="Abhydrolase_1"/>
    <property type="match status" value="1"/>
</dbReference>
<keyword evidence="2" id="KW-0378">Hydrolase</keyword>
<comment type="caution">
    <text evidence="2">The sequence shown here is derived from an EMBL/GenBank/DDBJ whole genome shotgun (WGS) entry which is preliminary data.</text>
</comment>
<gene>
    <name evidence="2" type="ORF">GCM10022197_10370</name>
</gene>
<dbReference type="EMBL" id="BAAAYR010000001">
    <property type="protein sequence ID" value="GAA3557113.1"/>
    <property type="molecule type" value="Genomic_DNA"/>
</dbReference>
<keyword evidence="3" id="KW-1185">Reference proteome</keyword>
<evidence type="ECO:0000313" key="3">
    <source>
        <dbReference type="Proteomes" id="UP001500767"/>
    </source>
</evidence>
<sequence>MTTLRTSDGRSLDVRVSGPHGAVPLLFHHGTPGSAVPVRALERAAAERSLRLVTWSRPGYGSSTRRAGRRVVDDADDVAVVLDHLGSERCVVAGWSGGGPHALASGARLPDRVAGVLCIAGAGPAVAMDASGADFLAGMGEQNHEEFGAARTGEPALRAYLERDAAGLRDVQAEGVVAEMASLLPPVDRAVLTSEYGEDLAAAFRESVRTGVDGWLDDDLAMVTPWGFAVEEVGVPTFVWQGEEDLMVPFAHGRWLSERLPRVATHLLPGEGHLSVALGSLDAMLDELVETL</sequence>
<dbReference type="RefSeq" id="WP_204911929.1">
    <property type="nucleotide sequence ID" value="NZ_BAAAYR010000001.1"/>
</dbReference>
<organism evidence="2 3">
    <name type="scientific">Microlunatus spumicola</name>
    <dbReference type="NCBI Taxonomy" id="81499"/>
    <lineage>
        <taxon>Bacteria</taxon>
        <taxon>Bacillati</taxon>
        <taxon>Actinomycetota</taxon>
        <taxon>Actinomycetes</taxon>
        <taxon>Propionibacteriales</taxon>
        <taxon>Propionibacteriaceae</taxon>
        <taxon>Microlunatus</taxon>
    </lineage>
</organism>
<dbReference type="InterPro" id="IPR029058">
    <property type="entry name" value="AB_hydrolase_fold"/>
</dbReference>
<dbReference type="Gene3D" id="3.40.50.1820">
    <property type="entry name" value="alpha/beta hydrolase"/>
    <property type="match status" value="1"/>
</dbReference>
<dbReference type="PANTHER" id="PTHR43433">
    <property type="entry name" value="HYDROLASE, ALPHA/BETA FOLD FAMILY PROTEIN"/>
    <property type="match status" value="1"/>
</dbReference>
<dbReference type="PANTHER" id="PTHR43433:SF5">
    <property type="entry name" value="AB HYDROLASE-1 DOMAIN-CONTAINING PROTEIN"/>
    <property type="match status" value="1"/>
</dbReference>
<name>A0ABP6WXC0_9ACTN</name>
<reference evidence="3" key="1">
    <citation type="journal article" date="2019" name="Int. J. Syst. Evol. Microbiol.">
        <title>The Global Catalogue of Microorganisms (GCM) 10K type strain sequencing project: providing services to taxonomists for standard genome sequencing and annotation.</title>
        <authorList>
            <consortium name="The Broad Institute Genomics Platform"/>
            <consortium name="The Broad Institute Genome Sequencing Center for Infectious Disease"/>
            <person name="Wu L."/>
            <person name="Ma J."/>
        </authorList>
    </citation>
    <scope>NUCLEOTIDE SEQUENCE [LARGE SCALE GENOMIC DNA]</scope>
    <source>
        <strain evidence="3">JCM 16540</strain>
    </source>
</reference>
<dbReference type="InterPro" id="IPR050471">
    <property type="entry name" value="AB_hydrolase"/>
</dbReference>
<dbReference type="GO" id="GO:0016787">
    <property type="term" value="F:hydrolase activity"/>
    <property type="evidence" value="ECO:0007669"/>
    <property type="project" value="UniProtKB-KW"/>
</dbReference>
<evidence type="ECO:0000259" key="1">
    <source>
        <dbReference type="Pfam" id="PF00561"/>
    </source>
</evidence>
<dbReference type="Proteomes" id="UP001500767">
    <property type="component" value="Unassembled WGS sequence"/>
</dbReference>
<protein>
    <submittedName>
        <fullName evidence="2">Alpha/beta hydrolase</fullName>
    </submittedName>
</protein>
<dbReference type="InterPro" id="IPR000073">
    <property type="entry name" value="AB_hydrolase_1"/>
</dbReference>
<dbReference type="SUPFAM" id="SSF53474">
    <property type="entry name" value="alpha/beta-Hydrolases"/>
    <property type="match status" value="1"/>
</dbReference>
<proteinExistence type="predicted"/>
<accession>A0ABP6WXC0</accession>
<evidence type="ECO:0000313" key="2">
    <source>
        <dbReference type="EMBL" id="GAA3557113.1"/>
    </source>
</evidence>
<feature type="domain" description="AB hydrolase-1" evidence="1">
    <location>
        <begin position="24"/>
        <end position="276"/>
    </location>
</feature>